<dbReference type="OrthoDB" id="5289726at2"/>
<dbReference type="Pfam" id="PF10017">
    <property type="entry name" value="Methyltransf_33"/>
    <property type="match status" value="1"/>
</dbReference>
<evidence type="ECO:0000259" key="3">
    <source>
        <dbReference type="Pfam" id="PF10017"/>
    </source>
</evidence>
<evidence type="ECO:0000256" key="2">
    <source>
        <dbReference type="ARBA" id="ARBA00022679"/>
    </source>
</evidence>
<name>A0A3A1N9D6_9FLAO</name>
<dbReference type="Proteomes" id="UP000266067">
    <property type="component" value="Unassembled WGS sequence"/>
</dbReference>
<dbReference type="PANTHER" id="PTHR43397">
    <property type="entry name" value="ERGOTHIONEINE BIOSYNTHESIS PROTEIN 1"/>
    <property type="match status" value="1"/>
</dbReference>
<dbReference type="AlphaFoldDB" id="A0A3A1N9D6"/>
<reference evidence="4 5" key="1">
    <citation type="submission" date="2018-08" db="EMBL/GenBank/DDBJ databases">
        <title>Proposal of Muricauda 72 sp.nov. and Muricauda NH166 sp.nov., isolated from seawater.</title>
        <authorList>
            <person name="Cheng H."/>
            <person name="Wu Y.-H."/>
            <person name="Guo L.-L."/>
            <person name="Xu X.-W."/>
        </authorList>
    </citation>
    <scope>NUCLEOTIDE SEQUENCE [LARGE SCALE GENOMIC DNA]</scope>
    <source>
        <strain evidence="4 5">KCTC 22173</strain>
    </source>
</reference>
<evidence type="ECO:0000256" key="1">
    <source>
        <dbReference type="ARBA" id="ARBA00022603"/>
    </source>
</evidence>
<accession>A0A3A1N9D6</accession>
<evidence type="ECO:0000313" key="4">
    <source>
        <dbReference type="EMBL" id="RIV34324.1"/>
    </source>
</evidence>
<dbReference type="PIRSF" id="PIRSF018005">
    <property type="entry name" value="UCP018005"/>
    <property type="match status" value="1"/>
</dbReference>
<evidence type="ECO:0000313" key="5">
    <source>
        <dbReference type="Proteomes" id="UP000266067"/>
    </source>
</evidence>
<protein>
    <submittedName>
        <fullName evidence="4">L-histidine N(Alpha)-methyltransferase</fullName>
    </submittedName>
</protein>
<keyword evidence="1 4" id="KW-0489">Methyltransferase</keyword>
<dbReference type="SUPFAM" id="SSF53335">
    <property type="entry name" value="S-adenosyl-L-methionine-dependent methyltransferases"/>
    <property type="match status" value="1"/>
</dbReference>
<feature type="domain" description="Histidine-specific methyltransferase SAM-dependent" evidence="3">
    <location>
        <begin position="20"/>
        <end position="324"/>
    </location>
</feature>
<keyword evidence="5" id="KW-1185">Reference proteome</keyword>
<dbReference type="InterPro" id="IPR051128">
    <property type="entry name" value="EgtD_Methyltrsf_superfamily"/>
</dbReference>
<dbReference type="Gene3D" id="3.40.50.150">
    <property type="entry name" value="Vaccinia Virus protein VP39"/>
    <property type="match status" value="1"/>
</dbReference>
<proteinExistence type="predicted"/>
<dbReference type="InterPro" id="IPR019257">
    <property type="entry name" value="MeTrfase_dom"/>
</dbReference>
<dbReference type="EMBL" id="QXFH01000071">
    <property type="protein sequence ID" value="RIV34324.1"/>
    <property type="molecule type" value="Genomic_DNA"/>
</dbReference>
<keyword evidence="2 4" id="KW-0808">Transferase</keyword>
<dbReference type="InterPro" id="IPR029063">
    <property type="entry name" value="SAM-dependent_MTases_sf"/>
</dbReference>
<dbReference type="PANTHER" id="PTHR43397:SF1">
    <property type="entry name" value="ERGOTHIONEINE BIOSYNTHESIS PROTEIN 1"/>
    <property type="match status" value="1"/>
</dbReference>
<sequence length="327" mass="37575">MDFLWNKTCKKVIEMQEFFEHVKKGLSKSPKKIASRYFYDAKGDALFQQIMQLEEYYLPRCEMQIIENKSEQIGQDISAVHSNLQVVELGAGDGTKTKHLIKQFEPHFDSLEYVAMDISDNALSINKKEISSEAEQVKYIGVAGNYFDTYKSLPSTSDGRLVLFLGANIGNYPTPDAIGFFRFIQSKLKEEDYFLVAFDLVKHPRKILAAYDDSQGITKQFNLNLLERMNRELGANFNIHQFDHFPFYDPLTGIASSQIVSLKKQTVEFSDGFSVCFDLFEAVHTEVSKKFFWSDIEEIANKSKMDIAQTYYNANKGYTFVLFRPQG</sequence>
<gene>
    <name evidence="4" type="ORF">D2V08_09550</name>
</gene>
<organism evidence="4 5">
    <name type="scientific">Flagellimonas lutimaris</name>
    <dbReference type="NCBI Taxonomy" id="475082"/>
    <lineage>
        <taxon>Bacteria</taxon>
        <taxon>Pseudomonadati</taxon>
        <taxon>Bacteroidota</taxon>
        <taxon>Flavobacteriia</taxon>
        <taxon>Flavobacteriales</taxon>
        <taxon>Flavobacteriaceae</taxon>
        <taxon>Flagellimonas</taxon>
    </lineage>
</organism>
<dbReference type="GO" id="GO:0032259">
    <property type="term" value="P:methylation"/>
    <property type="evidence" value="ECO:0007669"/>
    <property type="project" value="UniProtKB-KW"/>
</dbReference>
<dbReference type="InterPro" id="IPR017804">
    <property type="entry name" value="MeTrfase_EgtD-like"/>
</dbReference>
<dbReference type="GO" id="GO:0008168">
    <property type="term" value="F:methyltransferase activity"/>
    <property type="evidence" value="ECO:0007669"/>
    <property type="project" value="UniProtKB-KW"/>
</dbReference>
<comment type="caution">
    <text evidence="4">The sequence shown here is derived from an EMBL/GenBank/DDBJ whole genome shotgun (WGS) entry which is preliminary data.</text>
</comment>